<keyword evidence="4" id="KW-1185">Reference proteome</keyword>
<feature type="compositionally biased region" description="Basic and acidic residues" evidence="1">
    <location>
        <begin position="135"/>
        <end position="145"/>
    </location>
</feature>
<evidence type="ECO:0000256" key="1">
    <source>
        <dbReference type="SAM" id="MobiDB-lite"/>
    </source>
</evidence>
<evidence type="ECO:0000256" key="2">
    <source>
        <dbReference type="SAM" id="Phobius"/>
    </source>
</evidence>
<dbReference type="OrthoDB" id="781735at2759"/>
<dbReference type="Pfam" id="PF14364">
    <property type="entry name" value="DUF4408"/>
    <property type="match status" value="1"/>
</dbReference>
<dbReference type="Proteomes" id="UP000504607">
    <property type="component" value="Chromosome 2"/>
</dbReference>
<keyword evidence="2" id="KW-0812">Transmembrane</keyword>
<feature type="transmembrane region" description="Helical" evidence="2">
    <location>
        <begin position="58"/>
        <end position="85"/>
    </location>
</feature>
<feature type="domain" description="DUF4408" evidence="3">
    <location>
        <begin position="45"/>
        <end position="89"/>
    </location>
</feature>
<name>A0A6I9QQ38_ELAGV</name>
<keyword evidence="2" id="KW-0472">Membrane</keyword>
<reference evidence="5" key="1">
    <citation type="submission" date="2025-08" db="UniProtKB">
        <authorList>
            <consortium name="RefSeq"/>
        </authorList>
    </citation>
    <scope>IDENTIFICATION</scope>
</reference>
<evidence type="ECO:0000259" key="3">
    <source>
        <dbReference type="Pfam" id="PF14364"/>
    </source>
</evidence>
<evidence type="ECO:0000313" key="5">
    <source>
        <dbReference type="RefSeq" id="XP_010913002.1"/>
    </source>
</evidence>
<feature type="transmembrane region" description="Helical" evidence="2">
    <location>
        <begin position="20"/>
        <end position="38"/>
    </location>
</feature>
<feature type="region of interest" description="Disordered" evidence="1">
    <location>
        <begin position="135"/>
        <end position="164"/>
    </location>
</feature>
<dbReference type="AlphaFoldDB" id="A0A6I9QQ38"/>
<dbReference type="InParanoid" id="A0A6I9QQ38"/>
<sequence>MDPIKIEKLQAMKRYRRKQFLPTFIQSCLTVVMLGLFLSSTHWLPTMFSSMRKFFLVYLPNIGAIMFRPKCLFIVSNIIIIFLVGESKLSKSPPMPDIYEEYVARRQGIQRLSSGEVKVVESVKEEIVKEESVREESVRDSSIEETKEEDEEVEEREKSGGVEEEEVVVVEMETECEELDEEEETGLPAEELNRRVEDFIARFNMQRRLEARMLVCCG</sequence>
<accession>A0A6I9QQ38</accession>
<organism evidence="4 5">
    <name type="scientific">Elaeis guineensis var. tenera</name>
    <name type="common">Oil palm</name>
    <dbReference type="NCBI Taxonomy" id="51953"/>
    <lineage>
        <taxon>Eukaryota</taxon>
        <taxon>Viridiplantae</taxon>
        <taxon>Streptophyta</taxon>
        <taxon>Embryophyta</taxon>
        <taxon>Tracheophyta</taxon>
        <taxon>Spermatophyta</taxon>
        <taxon>Magnoliopsida</taxon>
        <taxon>Liliopsida</taxon>
        <taxon>Arecaceae</taxon>
        <taxon>Arecoideae</taxon>
        <taxon>Cocoseae</taxon>
        <taxon>Elaeidinae</taxon>
        <taxon>Elaeis</taxon>
    </lineage>
</organism>
<keyword evidence="2" id="KW-1133">Transmembrane helix</keyword>
<evidence type="ECO:0000313" key="4">
    <source>
        <dbReference type="Proteomes" id="UP000504607"/>
    </source>
</evidence>
<gene>
    <name evidence="5" type="primary">LOC105038798</name>
</gene>
<dbReference type="FunCoup" id="A0A6I9QQ38">
    <property type="interactions" value="1"/>
</dbReference>
<dbReference type="RefSeq" id="XP_010913002.1">
    <property type="nucleotide sequence ID" value="XM_010914700.2"/>
</dbReference>
<protein>
    <submittedName>
        <fullName evidence="5">Uncharacterized protein LOC105038798</fullName>
    </submittedName>
</protein>
<proteinExistence type="predicted"/>
<dbReference type="PANTHER" id="PTHR35762:SF2">
    <property type="entry name" value="TRANSMEMBRANE PROTEIN"/>
    <property type="match status" value="1"/>
</dbReference>
<dbReference type="InterPro" id="IPR025520">
    <property type="entry name" value="DUF4408"/>
</dbReference>
<dbReference type="PANTHER" id="PTHR35762">
    <property type="entry name" value="TRANSMEMBRANE PROTEIN"/>
    <property type="match status" value="1"/>
</dbReference>